<evidence type="ECO:0000259" key="5">
    <source>
        <dbReference type="PROSITE" id="PS50995"/>
    </source>
</evidence>
<keyword evidence="2" id="KW-0238">DNA-binding</keyword>
<dbReference type="AlphaFoldDB" id="A0A3R8S614"/>
<dbReference type="Pfam" id="PF12802">
    <property type="entry name" value="MarR_2"/>
    <property type="match status" value="1"/>
</dbReference>
<dbReference type="EMBL" id="RSED01000023">
    <property type="protein sequence ID" value="RRS02384.1"/>
    <property type="molecule type" value="Genomic_DNA"/>
</dbReference>
<dbReference type="Proteomes" id="UP000269265">
    <property type="component" value="Unassembled WGS sequence"/>
</dbReference>
<feature type="compositionally biased region" description="Pro residues" evidence="4">
    <location>
        <begin position="172"/>
        <end position="183"/>
    </location>
</feature>
<dbReference type="InterPro" id="IPR036388">
    <property type="entry name" value="WH-like_DNA-bd_sf"/>
</dbReference>
<dbReference type="OrthoDB" id="9787636at2"/>
<reference evidence="6 7" key="1">
    <citation type="submission" date="2018-12" db="EMBL/GenBank/DDBJ databases">
        <title>The whole draft genome of Aquabacterium sp. SJQ9.</title>
        <authorList>
            <person name="Sun L."/>
            <person name="Gao X."/>
            <person name="Chen W."/>
            <person name="Huang K."/>
        </authorList>
    </citation>
    <scope>NUCLEOTIDE SEQUENCE [LARGE SCALE GENOMIC DNA]</scope>
    <source>
        <strain evidence="6 7">SJQ9</strain>
    </source>
</reference>
<dbReference type="Gene3D" id="1.10.10.10">
    <property type="entry name" value="Winged helix-like DNA-binding domain superfamily/Winged helix DNA-binding domain"/>
    <property type="match status" value="1"/>
</dbReference>
<dbReference type="RefSeq" id="WP_125245111.1">
    <property type="nucleotide sequence ID" value="NZ_RSED01000023.1"/>
</dbReference>
<dbReference type="InterPro" id="IPR023187">
    <property type="entry name" value="Tscrpt_reg_MarR-type_CS"/>
</dbReference>
<keyword evidence="1" id="KW-0805">Transcription regulation</keyword>
<dbReference type="SMART" id="SM00347">
    <property type="entry name" value="HTH_MARR"/>
    <property type="match status" value="1"/>
</dbReference>
<dbReference type="GO" id="GO:0003700">
    <property type="term" value="F:DNA-binding transcription factor activity"/>
    <property type="evidence" value="ECO:0007669"/>
    <property type="project" value="InterPro"/>
</dbReference>
<protein>
    <submittedName>
        <fullName evidence="6">MarR family transcriptional regulator</fullName>
    </submittedName>
</protein>
<dbReference type="PRINTS" id="PR00598">
    <property type="entry name" value="HTHMARR"/>
</dbReference>
<dbReference type="InterPro" id="IPR036390">
    <property type="entry name" value="WH_DNA-bd_sf"/>
</dbReference>
<dbReference type="PANTHER" id="PTHR33164">
    <property type="entry name" value="TRANSCRIPTIONAL REGULATOR, MARR FAMILY"/>
    <property type="match status" value="1"/>
</dbReference>
<dbReference type="GO" id="GO:0003677">
    <property type="term" value="F:DNA binding"/>
    <property type="evidence" value="ECO:0007669"/>
    <property type="project" value="UniProtKB-KW"/>
</dbReference>
<comment type="caution">
    <text evidence="6">The sequence shown here is derived from an EMBL/GenBank/DDBJ whole genome shotgun (WGS) entry which is preliminary data.</text>
</comment>
<dbReference type="PROSITE" id="PS01117">
    <property type="entry name" value="HTH_MARR_1"/>
    <property type="match status" value="1"/>
</dbReference>
<dbReference type="InterPro" id="IPR000835">
    <property type="entry name" value="HTH_MarR-typ"/>
</dbReference>
<evidence type="ECO:0000256" key="1">
    <source>
        <dbReference type="ARBA" id="ARBA00023015"/>
    </source>
</evidence>
<dbReference type="PROSITE" id="PS50995">
    <property type="entry name" value="HTH_MARR_2"/>
    <property type="match status" value="1"/>
</dbReference>
<feature type="region of interest" description="Disordered" evidence="4">
    <location>
        <begin position="170"/>
        <end position="192"/>
    </location>
</feature>
<gene>
    <name evidence="6" type="ORF">EIP75_20760</name>
</gene>
<keyword evidence="7" id="KW-1185">Reference proteome</keyword>
<evidence type="ECO:0000313" key="7">
    <source>
        <dbReference type="Proteomes" id="UP000269265"/>
    </source>
</evidence>
<organism evidence="6 7">
    <name type="scientific">Aquabacterium soli</name>
    <dbReference type="NCBI Taxonomy" id="2493092"/>
    <lineage>
        <taxon>Bacteria</taxon>
        <taxon>Pseudomonadati</taxon>
        <taxon>Pseudomonadota</taxon>
        <taxon>Betaproteobacteria</taxon>
        <taxon>Burkholderiales</taxon>
        <taxon>Aquabacterium</taxon>
    </lineage>
</organism>
<proteinExistence type="predicted"/>
<evidence type="ECO:0000256" key="4">
    <source>
        <dbReference type="SAM" id="MobiDB-lite"/>
    </source>
</evidence>
<dbReference type="GO" id="GO:0006950">
    <property type="term" value="P:response to stress"/>
    <property type="evidence" value="ECO:0007669"/>
    <property type="project" value="TreeGrafter"/>
</dbReference>
<accession>A0A3R8S614</accession>
<evidence type="ECO:0000256" key="2">
    <source>
        <dbReference type="ARBA" id="ARBA00023125"/>
    </source>
</evidence>
<dbReference type="SUPFAM" id="SSF46785">
    <property type="entry name" value="Winged helix' DNA-binding domain"/>
    <property type="match status" value="1"/>
</dbReference>
<dbReference type="PANTHER" id="PTHR33164:SF43">
    <property type="entry name" value="HTH-TYPE TRANSCRIPTIONAL REPRESSOR YETL"/>
    <property type="match status" value="1"/>
</dbReference>
<name>A0A3R8S614_9BURK</name>
<feature type="domain" description="HTH marR-type" evidence="5">
    <location>
        <begin position="30"/>
        <end position="164"/>
    </location>
</feature>
<evidence type="ECO:0000256" key="3">
    <source>
        <dbReference type="ARBA" id="ARBA00023163"/>
    </source>
</evidence>
<keyword evidence="3" id="KW-0804">Transcription</keyword>
<sequence>MPALPSPLKLALPDENLGLEASVTDDDHQSLRLWLRMMSCTNQVQAEIRRRLRVEFGMSLARFDYLAQLHRYPDGLSMSALSAYLMVTGGNVTGLTQELEKQGWVARQVHPTDRRSYQLQLTKEGRATFEKIAAVHESWVVSMFAGMRTSDRAQLTQLLGQLRMFAARAAEAPPPAPVPAPPEPKARRRTKG</sequence>
<dbReference type="InterPro" id="IPR039422">
    <property type="entry name" value="MarR/SlyA-like"/>
</dbReference>
<evidence type="ECO:0000313" key="6">
    <source>
        <dbReference type="EMBL" id="RRS02384.1"/>
    </source>
</evidence>